<dbReference type="Pfam" id="PF13791">
    <property type="entry name" value="Sigma_reg_C"/>
    <property type="match status" value="1"/>
</dbReference>
<evidence type="ECO:0000313" key="4">
    <source>
        <dbReference type="EMBL" id="MBN3555569.1"/>
    </source>
</evidence>
<keyword evidence="1" id="KW-1133">Transmembrane helix</keyword>
<evidence type="ECO:0000313" key="5">
    <source>
        <dbReference type="Proteomes" id="UP001296923"/>
    </source>
</evidence>
<gene>
    <name evidence="4" type="ORF">JYA63_14930</name>
</gene>
<organism evidence="4 5">
    <name type="scientific">Fictibacillus nanhaiensis</name>
    <dbReference type="NCBI Taxonomy" id="742169"/>
    <lineage>
        <taxon>Bacteria</taxon>
        <taxon>Bacillati</taxon>
        <taxon>Bacillota</taxon>
        <taxon>Bacilli</taxon>
        <taxon>Bacillales</taxon>
        <taxon>Fictibacillaceae</taxon>
        <taxon>Fictibacillus</taxon>
    </lineage>
</organism>
<sequence length="348" mass="39471">MSDEHKQDQNNDENLYKAYMMKTKNDIHISPSLSEEEQKEIIRVGSNTARNATVMISLAILLLILPLMTLITYMYYGIGGKANTMIDVVGKTIYVTQPNVSLEEMEIESEIGLFSMNVNFDTFKRIGSEDYLAEKVDVYFGLNEPKFPEKISFLEQLPPMGYGIDVMKDGQKFFHPDAGIPFNVSDEWGVLKGLPDGTVAEAYLSFSQLINPDDIDAFLPKETEIRWLAVDTGLEAKQLDKEGVPITPIGYPSQVDTTTWSPFNGREQTNEEVFLEILKLLEKNEETAEIVSEIKSLEIKERRKYVQDNGVQVYGAVVTGPVPELRKLEQVKEVRALKIGEVKLWNWK</sequence>
<keyword evidence="1" id="KW-0812">Transmembrane</keyword>
<accession>A0ABS2ZU69</accession>
<dbReference type="InterPro" id="IPR029101">
    <property type="entry name" value="Sigma_reg_N"/>
</dbReference>
<evidence type="ECO:0000259" key="3">
    <source>
        <dbReference type="Pfam" id="PF13800"/>
    </source>
</evidence>
<comment type="caution">
    <text evidence="4">The sequence shown here is derived from an EMBL/GenBank/DDBJ whole genome shotgun (WGS) entry which is preliminary data.</text>
</comment>
<feature type="domain" description="Sigma factor regulator N-terminal" evidence="3">
    <location>
        <begin position="40"/>
        <end position="130"/>
    </location>
</feature>
<reference evidence="4 5" key="1">
    <citation type="submission" date="2021-01" db="EMBL/GenBank/DDBJ databases">
        <title>Genome Sequencing of Type Strains.</title>
        <authorList>
            <person name="Lemaire J.F."/>
            <person name="Inderbitzin P."/>
            <person name="Collins S.B."/>
            <person name="Wespe N."/>
            <person name="Knight-Connoni V."/>
        </authorList>
    </citation>
    <scope>NUCLEOTIDE SEQUENCE [LARGE SCALE GENOMIC DNA]</scope>
    <source>
        <strain evidence="4 5">DSM 23009</strain>
    </source>
</reference>
<feature type="domain" description="Sigma factor regulator C-terminal" evidence="2">
    <location>
        <begin position="191"/>
        <end position="341"/>
    </location>
</feature>
<keyword evidence="5" id="KW-1185">Reference proteome</keyword>
<feature type="transmembrane region" description="Helical" evidence="1">
    <location>
        <begin position="54"/>
        <end position="76"/>
    </location>
</feature>
<name>A0ABS2ZU69_9BACL</name>
<dbReference type="InterPro" id="IPR025672">
    <property type="entry name" value="Sigma_reg_C_dom"/>
</dbReference>
<evidence type="ECO:0000256" key="1">
    <source>
        <dbReference type="SAM" id="Phobius"/>
    </source>
</evidence>
<keyword evidence="1" id="KW-0472">Membrane</keyword>
<evidence type="ECO:0000259" key="2">
    <source>
        <dbReference type="Pfam" id="PF13791"/>
    </source>
</evidence>
<dbReference type="Pfam" id="PF13800">
    <property type="entry name" value="Sigma_reg_N"/>
    <property type="match status" value="1"/>
</dbReference>
<proteinExistence type="predicted"/>
<dbReference type="Proteomes" id="UP001296923">
    <property type="component" value="Unassembled WGS sequence"/>
</dbReference>
<dbReference type="RefSeq" id="WP_205726375.1">
    <property type="nucleotide sequence ID" value="NZ_JAFHKR010000039.1"/>
</dbReference>
<dbReference type="EMBL" id="JAFHKR010000039">
    <property type="protein sequence ID" value="MBN3555569.1"/>
    <property type="molecule type" value="Genomic_DNA"/>
</dbReference>
<protein>
    <submittedName>
        <fullName evidence="4">Anti sigma factor C-terminal domain-containing protein</fullName>
    </submittedName>
</protein>